<name>A0A090D327_9BACT</name>
<keyword evidence="2" id="KW-0560">Oxidoreductase</keyword>
<dbReference type="PANTHER" id="PTHR44196">
    <property type="entry name" value="DEHYDROGENASE/REDUCTASE SDR FAMILY MEMBER 7B"/>
    <property type="match status" value="1"/>
</dbReference>
<reference evidence="4" key="2">
    <citation type="submission" date="2014-09" db="EMBL/GenBank/DDBJ databases">
        <title>Criblamydia sequanensis harbors a mega-plasmid encoding arsenite resistance.</title>
        <authorList>
            <person name="Bertelli C."/>
            <person name="Goesmann A."/>
            <person name="Greub G."/>
        </authorList>
    </citation>
    <scope>NUCLEOTIDE SEQUENCE [LARGE SCALE GENOMIC DNA]</scope>
    <source>
        <strain evidence="4">CRIB-18</strain>
    </source>
</reference>
<evidence type="ECO:0000256" key="3">
    <source>
        <dbReference type="RuleBase" id="RU000363"/>
    </source>
</evidence>
<comment type="similarity">
    <text evidence="1 3">Belongs to the short-chain dehydrogenases/reductases (SDR) family.</text>
</comment>
<dbReference type="Gene3D" id="3.40.50.720">
    <property type="entry name" value="NAD(P)-binding Rossmann-like Domain"/>
    <property type="match status" value="1"/>
</dbReference>
<reference evidence="4" key="1">
    <citation type="submission" date="2013-12" db="EMBL/GenBank/DDBJ databases">
        <authorList>
            <person name="Linke B."/>
        </authorList>
    </citation>
    <scope>NUCLEOTIDE SEQUENCE [LARGE SCALE GENOMIC DNA]</scope>
    <source>
        <strain evidence="4">CRIB-18</strain>
    </source>
</reference>
<accession>A0A090D327</accession>
<proteinExistence type="inferred from homology"/>
<sequence>MKKAIVIGASSGIGRELAITLAKKGYEVGLVARRTDLLESLKNEIQTNSFTEHLDLRRVPDAIEKIRALIQRMKGVDLIVFNAGIGFLNPELDWSKEEQTIDVNVSGFSAVMGEVYKFFSKQGHGQIVGISSIGALRGNAIAPAYNASKAFMSNYLEGLRKKAFQENLPIVVTDIKPGFVDTEMAKGEGKFWVATTQEAAHQIYSAIKKKKKQAYITHRWRLIGWALKCMPNWLYQRMAL</sequence>
<dbReference type="PRINTS" id="PR00080">
    <property type="entry name" value="SDRFAMILY"/>
</dbReference>
<dbReference type="PANTHER" id="PTHR44196:SF3">
    <property type="entry name" value="SHORT CHAIN DEHYDROGENASE FAMILY PROTEIN"/>
    <property type="match status" value="1"/>
</dbReference>
<comment type="caution">
    <text evidence="4">The sequence shown here is derived from an EMBL/GenBank/DDBJ whole genome shotgun (WGS) entry which is preliminary data.</text>
</comment>
<dbReference type="PROSITE" id="PS00061">
    <property type="entry name" value="ADH_SHORT"/>
    <property type="match status" value="1"/>
</dbReference>
<dbReference type="InterPro" id="IPR036291">
    <property type="entry name" value="NAD(P)-bd_dom_sf"/>
</dbReference>
<evidence type="ECO:0000256" key="1">
    <source>
        <dbReference type="ARBA" id="ARBA00006484"/>
    </source>
</evidence>
<dbReference type="Pfam" id="PF00106">
    <property type="entry name" value="adh_short"/>
    <property type="match status" value="1"/>
</dbReference>
<dbReference type="Proteomes" id="UP000031552">
    <property type="component" value="Unassembled WGS sequence"/>
</dbReference>
<protein>
    <submittedName>
        <fullName evidence="4">Short-chain dehydrogenase/reductase</fullName>
    </submittedName>
</protein>
<dbReference type="GO" id="GO:0016020">
    <property type="term" value="C:membrane"/>
    <property type="evidence" value="ECO:0007669"/>
    <property type="project" value="TreeGrafter"/>
</dbReference>
<dbReference type="InterPro" id="IPR002347">
    <property type="entry name" value="SDR_fam"/>
</dbReference>
<dbReference type="STRING" id="1437425.CSEC_2062"/>
<dbReference type="SUPFAM" id="SSF51735">
    <property type="entry name" value="NAD(P)-binding Rossmann-fold domains"/>
    <property type="match status" value="1"/>
</dbReference>
<dbReference type="OrthoDB" id="9808814at2"/>
<dbReference type="EMBL" id="CCEJ010000010">
    <property type="protein sequence ID" value="CDR34868.1"/>
    <property type="molecule type" value="Genomic_DNA"/>
</dbReference>
<dbReference type="PRINTS" id="PR00081">
    <property type="entry name" value="GDHRDH"/>
</dbReference>
<dbReference type="InterPro" id="IPR020904">
    <property type="entry name" value="Sc_DH/Rdtase_CS"/>
</dbReference>
<evidence type="ECO:0000313" key="4">
    <source>
        <dbReference type="EMBL" id="CDR34868.1"/>
    </source>
</evidence>
<evidence type="ECO:0000313" key="5">
    <source>
        <dbReference type="Proteomes" id="UP000031552"/>
    </source>
</evidence>
<gene>
    <name evidence="4" type="ORF">CSEC_2062</name>
</gene>
<organism evidence="4 5">
    <name type="scientific">Candidatus Criblamydia sequanensis CRIB-18</name>
    <dbReference type="NCBI Taxonomy" id="1437425"/>
    <lineage>
        <taxon>Bacteria</taxon>
        <taxon>Pseudomonadati</taxon>
        <taxon>Chlamydiota</taxon>
        <taxon>Chlamydiia</taxon>
        <taxon>Parachlamydiales</taxon>
        <taxon>Candidatus Criblamydiaceae</taxon>
        <taxon>Candidatus Criblamydia</taxon>
    </lineage>
</organism>
<dbReference type="GO" id="GO:0016491">
    <property type="term" value="F:oxidoreductase activity"/>
    <property type="evidence" value="ECO:0007669"/>
    <property type="project" value="UniProtKB-KW"/>
</dbReference>
<evidence type="ECO:0000256" key="2">
    <source>
        <dbReference type="ARBA" id="ARBA00023002"/>
    </source>
</evidence>
<dbReference type="eggNOG" id="COG0300">
    <property type="taxonomic scope" value="Bacteria"/>
</dbReference>
<dbReference type="RefSeq" id="WP_041018422.1">
    <property type="nucleotide sequence ID" value="NZ_CCEJ010000010.1"/>
</dbReference>
<dbReference type="AlphaFoldDB" id="A0A090D327"/>
<keyword evidence="5" id="KW-1185">Reference proteome</keyword>